<name>A0A2S8IG29_RHOOP</name>
<dbReference type="Gene3D" id="3.40.50.300">
    <property type="entry name" value="P-loop containing nucleotide triphosphate hydrolases"/>
    <property type="match status" value="1"/>
</dbReference>
<dbReference type="PANTHER" id="PTHR47691:SF3">
    <property type="entry name" value="HTH-TYPE TRANSCRIPTIONAL REGULATOR RV0890C-RELATED"/>
    <property type="match status" value="1"/>
</dbReference>
<dbReference type="InterPro" id="IPR016032">
    <property type="entry name" value="Sig_transdc_resp-reg_C-effctor"/>
</dbReference>
<gene>
    <name evidence="3" type="ORF">C5613_42125</name>
</gene>
<dbReference type="SUPFAM" id="SSF52540">
    <property type="entry name" value="P-loop containing nucleoside triphosphate hydrolases"/>
    <property type="match status" value="1"/>
</dbReference>
<dbReference type="GO" id="GO:0006355">
    <property type="term" value="P:regulation of DNA-templated transcription"/>
    <property type="evidence" value="ECO:0007669"/>
    <property type="project" value="InterPro"/>
</dbReference>
<dbReference type="SMART" id="SM00421">
    <property type="entry name" value="HTH_LUXR"/>
    <property type="match status" value="1"/>
</dbReference>
<dbReference type="PROSITE" id="PS50043">
    <property type="entry name" value="HTH_LUXR_2"/>
    <property type="match status" value="1"/>
</dbReference>
<feature type="domain" description="HTH luxR-type" evidence="2">
    <location>
        <begin position="712"/>
        <end position="777"/>
    </location>
</feature>
<evidence type="ECO:0000259" key="2">
    <source>
        <dbReference type="PROSITE" id="PS50043"/>
    </source>
</evidence>
<dbReference type="Proteomes" id="UP000239290">
    <property type="component" value="Unassembled WGS sequence"/>
</dbReference>
<dbReference type="GO" id="GO:0016887">
    <property type="term" value="F:ATP hydrolysis activity"/>
    <property type="evidence" value="ECO:0007669"/>
    <property type="project" value="InterPro"/>
</dbReference>
<dbReference type="PANTHER" id="PTHR47691">
    <property type="entry name" value="REGULATOR-RELATED"/>
    <property type="match status" value="1"/>
</dbReference>
<dbReference type="Pfam" id="PF00196">
    <property type="entry name" value="GerE"/>
    <property type="match status" value="1"/>
</dbReference>
<dbReference type="PRINTS" id="PR00364">
    <property type="entry name" value="DISEASERSIST"/>
</dbReference>
<dbReference type="AlphaFoldDB" id="A0A2S8IG29"/>
<dbReference type="GO" id="GO:0003677">
    <property type="term" value="F:DNA binding"/>
    <property type="evidence" value="ECO:0007669"/>
    <property type="project" value="InterPro"/>
</dbReference>
<feature type="region of interest" description="Disordered" evidence="1">
    <location>
        <begin position="702"/>
        <end position="722"/>
    </location>
</feature>
<reference evidence="4" key="1">
    <citation type="submission" date="2018-02" db="EMBL/GenBank/DDBJ databases">
        <title>Draft genome sequencing of Rhodococcus opacus KU647198.</title>
        <authorList>
            <person name="Zheng B.-X."/>
        </authorList>
    </citation>
    <scope>NUCLEOTIDE SEQUENCE [LARGE SCALE GENOMIC DNA]</scope>
    <source>
        <strain evidence="4">04-OD7</strain>
    </source>
</reference>
<dbReference type="CDD" id="cd06170">
    <property type="entry name" value="LuxR_C_like"/>
    <property type="match status" value="1"/>
</dbReference>
<dbReference type="InterPro" id="IPR011990">
    <property type="entry name" value="TPR-like_helical_dom_sf"/>
</dbReference>
<dbReference type="RefSeq" id="WP_105423786.1">
    <property type="nucleotide sequence ID" value="NZ_PUIO01000099.1"/>
</dbReference>
<organism evidence="3 4">
    <name type="scientific">Rhodococcus opacus</name>
    <name type="common">Nocardia opaca</name>
    <dbReference type="NCBI Taxonomy" id="37919"/>
    <lineage>
        <taxon>Bacteria</taxon>
        <taxon>Bacillati</taxon>
        <taxon>Actinomycetota</taxon>
        <taxon>Actinomycetes</taxon>
        <taxon>Mycobacteriales</taxon>
        <taxon>Nocardiaceae</taxon>
        <taxon>Rhodococcus</taxon>
    </lineage>
</organism>
<sequence length="785" mass="86198">MAVRSGNGPSSVPAELTSFVGRRTEAAEVRTLLSTARLVTLAGVGGVGKTRLALRVASEVRRAFPDGVCLVELAALKDAALLPHTVVNALELLEQSTRPPTTVLADHLRGRQMLLIIDNCEHLLQAVADLAELLLKMAPELKILATSRQALRITGEHIYLVPPLPVPDPRAPHTPGMATGFPAVSLFADRASSAVPGFTISPANEAAVIRLCHRLEGIPLAIELAAVRLRVLDVSDLANRLDSRFELLLSGSRSAPKRHQTLKALIDWSYDLCAVREQELWARAAVFANGFGLSALEAVCADEQIPRETILDTVAELTEKSIFVREEHGGRVRFRMLETIREYGQARLRESGSEPVFRRRHRDWCLQLVEQAATEWFGPLQEDWANVLQDEHANLRGALEYSLTEPGEIGVALRMAGLPWFMWLALGFMTEGRHWIERALQADKTPSHERAWALATCGYITTLQGDTEAQAALLAEAHRLAVELDDDAARAYATHLLGMQGNFSGELAAGIPLFVEALERYAAVNVPQDYPNSLRIPLAITYLLLGELDKGSAVVDELERLCNVAGERWLLSYAKCVRAFLHLLSGRLTEAETLLLDALRVRRPIHDIFWRAMALNFLGWVTVAKGDCKRAAVILGGADTLWQTIGAPLFGSIQLQARRREFEATARKAIGDDAFDSAFKRGHGLDGNAAVAFALGEPLRERQRAGAGRSEAEPDPSELTRRQREVAELVTDGLTNGEIASRLFISPRTAEGHVENILTKLGFTSRAQIVNWVAAQRFASINDSR</sequence>
<evidence type="ECO:0000313" key="3">
    <source>
        <dbReference type="EMBL" id="PQP13730.1"/>
    </source>
</evidence>
<dbReference type="InterPro" id="IPR036388">
    <property type="entry name" value="WH-like_DNA-bd_sf"/>
</dbReference>
<dbReference type="InterPro" id="IPR000792">
    <property type="entry name" value="Tscrpt_reg_LuxR_C"/>
</dbReference>
<dbReference type="EMBL" id="PUIO01000099">
    <property type="protein sequence ID" value="PQP13730.1"/>
    <property type="molecule type" value="Genomic_DNA"/>
</dbReference>
<dbReference type="InterPro" id="IPR027417">
    <property type="entry name" value="P-loop_NTPase"/>
</dbReference>
<evidence type="ECO:0000256" key="1">
    <source>
        <dbReference type="SAM" id="MobiDB-lite"/>
    </source>
</evidence>
<dbReference type="SUPFAM" id="SSF48452">
    <property type="entry name" value="TPR-like"/>
    <property type="match status" value="1"/>
</dbReference>
<dbReference type="Pfam" id="PF13401">
    <property type="entry name" value="AAA_22"/>
    <property type="match status" value="1"/>
</dbReference>
<accession>A0A2S8IG29</accession>
<dbReference type="SUPFAM" id="SSF46894">
    <property type="entry name" value="C-terminal effector domain of the bipartite response regulators"/>
    <property type="match status" value="1"/>
</dbReference>
<dbReference type="Gene3D" id="1.25.40.10">
    <property type="entry name" value="Tetratricopeptide repeat domain"/>
    <property type="match status" value="1"/>
</dbReference>
<evidence type="ECO:0000313" key="4">
    <source>
        <dbReference type="Proteomes" id="UP000239290"/>
    </source>
</evidence>
<dbReference type="Gene3D" id="1.10.10.10">
    <property type="entry name" value="Winged helix-like DNA-binding domain superfamily/Winged helix DNA-binding domain"/>
    <property type="match status" value="1"/>
</dbReference>
<comment type="caution">
    <text evidence="3">The sequence shown here is derived from an EMBL/GenBank/DDBJ whole genome shotgun (WGS) entry which is preliminary data.</text>
</comment>
<protein>
    <submittedName>
        <fullName evidence="3">LuxR family transcriptional regulator</fullName>
    </submittedName>
</protein>
<dbReference type="InterPro" id="IPR049945">
    <property type="entry name" value="AAA_22"/>
</dbReference>
<dbReference type="PRINTS" id="PR00038">
    <property type="entry name" value="HTHLUXR"/>
</dbReference>
<proteinExistence type="predicted"/>